<reference evidence="3" key="1">
    <citation type="submission" date="2024-10" db="EMBL/GenBank/DDBJ databases">
        <authorList>
            <person name="Ryan C."/>
        </authorList>
    </citation>
    <scope>NUCLEOTIDE SEQUENCE [LARGE SCALE GENOMIC DNA]</scope>
</reference>
<dbReference type="PANTHER" id="PTHR23024:SF610">
    <property type="entry name" value="ALPHA_BETA HYDROLASE FOLD-3 DOMAIN-CONTAINING PROTEIN"/>
    <property type="match status" value="1"/>
</dbReference>
<dbReference type="PROSITE" id="PS01174">
    <property type="entry name" value="LIPASE_GDXG_SER"/>
    <property type="match status" value="1"/>
</dbReference>
<dbReference type="Pfam" id="PF07859">
    <property type="entry name" value="Abhydrolase_3"/>
    <property type="match status" value="1"/>
</dbReference>
<keyword evidence="4" id="KW-1185">Reference proteome</keyword>
<dbReference type="Proteomes" id="UP001497457">
    <property type="component" value="Chromosome 33rd"/>
</dbReference>
<evidence type="ECO:0000313" key="3">
    <source>
        <dbReference type="EMBL" id="CAL5037482.1"/>
    </source>
</evidence>
<name>A0ABC9DEL9_9POAL</name>
<dbReference type="AlphaFoldDB" id="A0ABC9DEL9"/>
<protein>
    <recommendedName>
        <fullName evidence="2">Alpha/beta hydrolase fold-3 domain-containing protein</fullName>
    </recommendedName>
</protein>
<evidence type="ECO:0000313" key="4">
    <source>
        <dbReference type="Proteomes" id="UP001497457"/>
    </source>
</evidence>
<proteinExistence type="predicted"/>
<dbReference type="SUPFAM" id="SSF53474">
    <property type="entry name" value="alpha/beta-Hydrolases"/>
    <property type="match status" value="1"/>
</dbReference>
<dbReference type="InterPro" id="IPR033140">
    <property type="entry name" value="Lipase_GDXG_put_SER_AS"/>
</dbReference>
<dbReference type="InterPro" id="IPR029058">
    <property type="entry name" value="AB_hydrolase_fold"/>
</dbReference>
<sequence>MASRIRSSTRCLASLVLPLLFFSSLFYLSTRQPLLEIAVREEAAAGRKRLVIDRATATVEANASVTTGAVAQASGVAAVATEHVDSDVLTDALPASGEANATTDKAQESSAIAAVATQDGDAKVVTNAPPASATVAAAGAEVRAEELRSPDAAAAGGGGTDGEADTVVFDFRPYVFVYKSGRVHRFHGTDTVPPGVDALTGVASKDVAVAGAAAGVIARLYLPPENQRGEKKNKKLPVLLYFHGGAFVIESPFSPLYHAFLNILAHKAGAVAVSVHYRLAPEHPLPAAYDDAWAALRWTISNCLSGPEPWLAEHGDATRIFLAGDSAGGNIAHNLAMRAGAELPRWLPGGGAAAIAGVVLLNPYFWGKEPVGSEPRERWARDGLEQTWALVCGGRFGIDDPRVNPLAAVGAAAWRAMAGDRVLVTLAGRDNFRDRAAAYAEALRRSGWRGKVETYVTEGEAHVHFVGNPRSDKAQRETDKVAEFIAGGGRG</sequence>
<evidence type="ECO:0000259" key="2">
    <source>
        <dbReference type="Pfam" id="PF07859"/>
    </source>
</evidence>
<dbReference type="InterPro" id="IPR013094">
    <property type="entry name" value="AB_hydrolase_3"/>
</dbReference>
<feature type="active site" evidence="1">
    <location>
        <position position="326"/>
    </location>
</feature>
<gene>
    <name evidence="3" type="ORF">URODEC1_LOCUS84514</name>
</gene>
<accession>A0ABC9DEL9</accession>
<feature type="domain" description="Alpha/beta hydrolase fold-3" evidence="2">
    <location>
        <begin position="239"/>
        <end position="464"/>
    </location>
</feature>
<dbReference type="Gene3D" id="3.40.50.1820">
    <property type="entry name" value="alpha/beta hydrolase"/>
    <property type="match status" value="1"/>
</dbReference>
<dbReference type="PANTHER" id="PTHR23024">
    <property type="entry name" value="ARYLACETAMIDE DEACETYLASE"/>
    <property type="match status" value="1"/>
</dbReference>
<evidence type="ECO:0000256" key="1">
    <source>
        <dbReference type="PROSITE-ProRule" id="PRU10038"/>
    </source>
</evidence>
<dbReference type="EMBL" id="OZ075143">
    <property type="protein sequence ID" value="CAL5037482.1"/>
    <property type="molecule type" value="Genomic_DNA"/>
</dbReference>
<organism evidence="3 4">
    <name type="scientific">Urochloa decumbens</name>
    <dbReference type="NCBI Taxonomy" id="240449"/>
    <lineage>
        <taxon>Eukaryota</taxon>
        <taxon>Viridiplantae</taxon>
        <taxon>Streptophyta</taxon>
        <taxon>Embryophyta</taxon>
        <taxon>Tracheophyta</taxon>
        <taxon>Spermatophyta</taxon>
        <taxon>Magnoliopsida</taxon>
        <taxon>Liliopsida</taxon>
        <taxon>Poales</taxon>
        <taxon>Poaceae</taxon>
        <taxon>PACMAD clade</taxon>
        <taxon>Panicoideae</taxon>
        <taxon>Panicodae</taxon>
        <taxon>Paniceae</taxon>
        <taxon>Melinidinae</taxon>
        <taxon>Urochloa</taxon>
    </lineage>
</organism>
<dbReference type="InterPro" id="IPR050466">
    <property type="entry name" value="Carboxylest/Gibb_receptor"/>
</dbReference>